<accession>A0ABQ7HW58</accession>
<dbReference type="Proteomes" id="UP001516464">
    <property type="component" value="Unassembled WGS sequence"/>
</dbReference>
<sequence length="103" mass="12301">MCIYERYPKITVYSNNISHPTDHFLFIDDLKLFQYAMTWCKAWFNKQKFYFDAIGLQINPEISATNKLLYQENAEVYKYLGIIENKCGSMVKESFKNVRPMLH</sequence>
<name>A0ABQ7HW58_9MICR</name>
<keyword evidence="2" id="KW-1185">Reference proteome</keyword>
<evidence type="ECO:0000313" key="2">
    <source>
        <dbReference type="Proteomes" id="UP001516464"/>
    </source>
</evidence>
<gene>
    <name evidence="1" type="ORF">TCON_2381</name>
</gene>
<proteinExistence type="predicted"/>
<comment type="caution">
    <text evidence="1">The sequence shown here is derived from an EMBL/GenBank/DDBJ whole genome shotgun (WGS) entry which is preliminary data.</text>
</comment>
<evidence type="ECO:0008006" key="3">
    <source>
        <dbReference type="Google" id="ProtNLM"/>
    </source>
</evidence>
<evidence type="ECO:0000313" key="1">
    <source>
        <dbReference type="EMBL" id="KAF7681005.1"/>
    </source>
</evidence>
<reference evidence="1 2" key="1">
    <citation type="submission" date="2019-01" db="EMBL/GenBank/DDBJ databases">
        <title>Genomes sequencing and comparative genomics of infectious freshwater microsporidia, Cucumispora dikerogammari and Thelohania contejeani.</title>
        <authorList>
            <person name="Cormier A."/>
            <person name="Giraud I."/>
            <person name="Wattier R."/>
            <person name="Teixeira M."/>
            <person name="Grandjean F."/>
            <person name="Rigaud T."/>
            <person name="Cordaux R."/>
        </authorList>
    </citation>
    <scope>NUCLEOTIDE SEQUENCE [LARGE SCALE GENOMIC DNA]</scope>
    <source>
        <strain evidence="1">T1</strain>
        <tissue evidence="1">Spores</tissue>
    </source>
</reference>
<dbReference type="EMBL" id="SBIQ01000281">
    <property type="protein sequence ID" value="KAF7681005.1"/>
    <property type="molecule type" value="Genomic_DNA"/>
</dbReference>
<organism evidence="1 2">
    <name type="scientific">Astathelohania contejeani</name>
    <dbReference type="NCBI Taxonomy" id="164912"/>
    <lineage>
        <taxon>Eukaryota</taxon>
        <taxon>Fungi</taxon>
        <taxon>Fungi incertae sedis</taxon>
        <taxon>Microsporidia</taxon>
        <taxon>Astathelohaniidae</taxon>
        <taxon>Astathelohania</taxon>
    </lineage>
</organism>
<protein>
    <recommendedName>
        <fullName evidence="3">LAGLIDADG homing endonuclease</fullName>
    </recommendedName>
</protein>